<keyword evidence="3" id="KW-1185">Reference proteome</keyword>
<comment type="caution">
    <text evidence="2">The sequence shown here is derived from an EMBL/GenBank/DDBJ whole genome shotgun (WGS) entry which is preliminary data.</text>
</comment>
<evidence type="ECO:0000313" key="3">
    <source>
        <dbReference type="Proteomes" id="UP001626550"/>
    </source>
</evidence>
<organism evidence="2 3">
    <name type="scientific">Cichlidogyrus casuarinus</name>
    <dbReference type="NCBI Taxonomy" id="1844966"/>
    <lineage>
        <taxon>Eukaryota</taxon>
        <taxon>Metazoa</taxon>
        <taxon>Spiralia</taxon>
        <taxon>Lophotrochozoa</taxon>
        <taxon>Platyhelminthes</taxon>
        <taxon>Monogenea</taxon>
        <taxon>Monopisthocotylea</taxon>
        <taxon>Dactylogyridea</taxon>
        <taxon>Ancyrocephalidae</taxon>
        <taxon>Cichlidogyrus</taxon>
    </lineage>
</organism>
<sequence>MPKNFLLICLSVLVLGSVAQSQDRISHAFCHNDPRILFQMDASSLIANNKNTNKDEVIKNISPCCFPDGWKSQFMVNVHRQGQNSTSNHGAVNINHSRNEQQVKAIQILGREVFYTGKCNETKFQEEKKSICEKEEQQLLENISCLRPPYLGYPRCISQENNFKLSELIYVSKTVQQEVWFLDFLRPSDRGGIERHIYHIQHHTKLNVCRLNKYRVTIGQYTDPQKNCELLSAEDTEFIPKPDTFRIGFVHNMFEGLLLCF</sequence>
<reference evidence="2 3" key="1">
    <citation type="submission" date="2024-11" db="EMBL/GenBank/DDBJ databases">
        <title>Adaptive evolution of stress response genes in parasites aligns with host niche diversity.</title>
        <authorList>
            <person name="Hahn C."/>
            <person name="Resl P."/>
        </authorList>
    </citation>
    <scope>NUCLEOTIDE SEQUENCE [LARGE SCALE GENOMIC DNA]</scope>
    <source>
        <strain evidence="2">EGGRZ-B1_66</strain>
        <tissue evidence="2">Body</tissue>
    </source>
</reference>
<dbReference type="Proteomes" id="UP001626550">
    <property type="component" value="Unassembled WGS sequence"/>
</dbReference>
<proteinExistence type="predicted"/>
<protein>
    <submittedName>
        <fullName evidence="2">Uncharacterized protein</fullName>
    </submittedName>
</protein>
<accession>A0ABD2Q9L7</accession>
<gene>
    <name evidence="2" type="ORF">Ciccas_005096</name>
</gene>
<keyword evidence="1" id="KW-0732">Signal</keyword>
<feature type="signal peptide" evidence="1">
    <location>
        <begin position="1"/>
        <end position="21"/>
    </location>
</feature>
<dbReference type="EMBL" id="JBJKFK010000572">
    <property type="protein sequence ID" value="KAL3316259.1"/>
    <property type="molecule type" value="Genomic_DNA"/>
</dbReference>
<evidence type="ECO:0000256" key="1">
    <source>
        <dbReference type="SAM" id="SignalP"/>
    </source>
</evidence>
<evidence type="ECO:0000313" key="2">
    <source>
        <dbReference type="EMBL" id="KAL3316259.1"/>
    </source>
</evidence>
<name>A0ABD2Q9L7_9PLAT</name>
<feature type="chain" id="PRO_5044856454" evidence="1">
    <location>
        <begin position="22"/>
        <end position="261"/>
    </location>
</feature>
<dbReference type="AlphaFoldDB" id="A0ABD2Q9L7"/>